<reference evidence="7 8" key="1">
    <citation type="submission" date="2015-11" db="EMBL/GenBank/DDBJ databases">
        <title>Genomic analysis of 38 Legionella species identifies large and diverse effector repertoires.</title>
        <authorList>
            <person name="Burstein D."/>
            <person name="Amaro F."/>
            <person name="Zusman T."/>
            <person name="Lifshitz Z."/>
            <person name="Cohen O."/>
            <person name="Gilbert J.A."/>
            <person name="Pupko T."/>
            <person name="Shuman H.A."/>
            <person name="Segal G."/>
        </authorList>
    </citation>
    <scope>NUCLEOTIDE SEQUENCE [LARGE SCALE GENOMIC DNA]</scope>
    <source>
        <strain evidence="7 8">BL-540</strain>
    </source>
</reference>
<accession>A0A0W0VBG5</accession>
<evidence type="ECO:0000313" key="7">
    <source>
        <dbReference type="EMBL" id="KTD16985.1"/>
    </source>
</evidence>
<evidence type="ECO:0000313" key="8">
    <source>
        <dbReference type="Proteomes" id="UP000055035"/>
    </source>
</evidence>
<feature type="transmembrane region" description="Helical" evidence="5">
    <location>
        <begin position="246"/>
        <end position="268"/>
    </location>
</feature>
<dbReference type="PANTHER" id="PTHR23518:SF2">
    <property type="entry name" value="MAJOR FACILITATOR SUPERFAMILY TRANSPORTER"/>
    <property type="match status" value="1"/>
</dbReference>
<organism evidence="7 8">
    <name type="scientific">Legionella jordanis</name>
    <dbReference type="NCBI Taxonomy" id="456"/>
    <lineage>
        <taxon>Bacteria</taxon>
        <taxon>Pseudomonadati</taxon>
        <taxon>Pseudomonadota</taxon>
        <taxon>Gammaproteobacteria</taxon>
        <taxon>Legionellales</taxon>
        <taxon>Legionellaceae</taxon>
        <taxon>Legionella</taxon>
    </lineage>
</organism>
<feature type="transmembrane region" description="Helical" evidence="5">
    <location>
        <begin position="275"/>
        <end position="291"/>
    </location>
</feature>
<protein>
    <submittedName>
        <fullName evidence="7">Major facilitator superfamily transporter</fullName>
    </submittedName>
</protein>
<evidence type="ECO:0000256" key="1">
    <source>
        <dbReference type="ARBA" id="ARBA00004141"/>
    </source>
</evidence>
<evidence type="ECO:0000256" key="5">
    <source>
        <dbReference type="SAM" id="Phobius"/>
    </source>
</evidence>
<keyword evidence="4 5" id="KW-0472">Membrane</keyword>
<dbReference type="PANTHER" id="PTHR23518">
    <property type="entry name" value="C-METHYLTRANSFERASE"/>
    <property type="match status" value="1"/>
</dbReference>
<dbReference type="InterPro" id="IPR005829">
    <property type="entry name" value="Sugar_transporter_CS"/>
</dbReference>
<feature type="domain" description="Major facilitator superfamily (MFS) profile" evidence="6">
    <location>
        <begin position="13"/>
        <end position="388"/>
    </location>
</feature>
<dbReference type="GO" id="GO:0022857">
    <property type="term" value="F:transmembrane transporter activity"/>
    <property type="evidence" value="ECO:0007669"/>
    <property type="project" value="InterPro"/>
</dbReference>
<dbReference type="CDD" id="cd17370">
    <property type="entry name" value="MFS_MJ1317_like"/>
    <property type="match status" value="1"/>
</dbReference>
<keyword evidence="3 5" id="KW-1133">Transmembrane helix</keyword>
<dbReference type="Proteomes" id="UP000055035">
    <property type="component" value="Unassembled WGS sequence"/>
</dbReference>
<dbReference type="RefSeq" id="WP_058470788.1">
    <property type="nucleotide sequence ID" value="NZ_CAAAIC010000003.1"/>
</dbReference>
<keyword evidence="2 5" id="KW-0812">Transmembrane</keyword>
<dbReference type="PROSITE" id="PS00216">
    <property type="entry name" value="SUGAR_TRANSPORT_1"/>
    <property type="match status" value="1"/>
</dbReference>
<keyword evidence="8" id="KW-1185">Reference proteome</keyword>
<proteinExistence type="predicted"/>
<dbReference type="InterPro" id="IPR011701">
    <property type="entry name" value="MFS"/>
</dbReference>
<comment type="subcellular location">
    <subcellularLocation>
        <location evidence="1">Membrane</location>
        <topology evidence="1">Multi-pass membrane protein</topology>
    </subcellularLocation>
</comment>
<evidence type="ECO:0000256" key="2">
    <source>
        <dbReference type="ARBA" id="ARBA00022692"/>
    </source>
</evidence>
<dbReference type="InterPro" id="IPR036259">
    <property type="entry name" value="MFS_trans_sf"/>
</dbReference>
<dbReference type="AlphaFoldDB" id="A0A0W0VBG5"/>
<feature type="transmembrane region" description="Helical" evidence="5">
    <location>
        <begin position="81"/>
        <end position="102"/>
    </location>
</feature>
<dbReference type="PROSITE" id="PS50850">
    <property type="entry name" value="MFS"/>
    <property type="match status" value="1"/>
</dbReference>
<dbReference type="InterPro" id="IPR020846">
    <property type="entry name" value="MFS_dom"/>
</dbReference>
<feature type="transmembrane region" description="Helical" evidence="5">
    <location>
        <begin position="171"/>
        <end position="190"/>
    </location>
</feature>
<dbReference type="SUPFAM" id="SSF103473">
    <property type="entry name" value="MFS general substrate transporter"/>
    <property type="match status" value="1"/>
</dbReference>
<dbReference type="EMBL" id="LNYJ01000011">
    <property type="protein sequence ID" value="KTD16985.1"/>
    <property type="molecule type" value="Genomic_DNA"/>
</dbReference>
<feature type="transmembrane region" description="Helical" evidence="5">
    <location>
        <begin position="297"/>
        <end position="314"/>
    </location>
</feature>
<feature type="transmembrane region" description="Helical" evidence="5">
    <location>
        <begin position="335"/>
        <end position="357"/>
    </location>
</feature>
<gene>
    <name evidence="7" type="ORF">Ljor_1291</name>
</gene>
<evidence type="ECO:0000256" key="4">
    <source>
        <dbReference type="ARBA" id="ARBA00023136"/>
    </source>
</evidence>
<sequence>MKPIKYFSGISKNTILLALASFFSDVATEMLYPILPVFLMQTLQANGIIVGLIEGIAQAGQNIIQGFSGWLSDKMQQKKRIALIGYFLGALAKPLLGLAGIWQMALGARTLDRLASGFRSAPRDALVAASVTREHRGKAFGLEGFGDNLGAFMGPLVTLILLACFWKVRSIFYLAVLPGLLAFFMVLAVKEKSIDESGQEPKIQLTKFPKAYWKYLAVIALFGIGNSSNAFLILKAQDTGLSLEKTVLIYAGYNLLAALVSYPAGFLSDKFGRKYLLLSAFLIFFICYLGFALSDNFSFIAFLFILYGCYQGIFRSVGKALALDFVPGNLHASAVGWFSTTVGIQGLFASLIAGILWDYLSHSAVFFYGALFAFLGSVALLILVSADSHARRS</sequence>
<dbReference type="GO" id="GO:0016020">
    <property type="term" value="C:membrane"/>
    <property type="evidence" value="ECO:0007669"/>
    <property type="project" value="UniProtKB-SubCell"/>
</dbReference>
<feature type="transmembrane region" description="Helical" evidence="5">
    <location>
        <begin position="363"/>
        <end position="384"/>
    </location>
</feature>
<name>A0A0W0VBG5_9GAMM</name>
<comment type="caution">
    <text evidence="7">The sequence shown here is derived from an EMBL/GenBank/DDBJ whole genome shotgun (WGS) entry which is preliminary data.</text>
</comment>
<feature type="transmembrane region" description="Helical" evidence="5">
    <location>
        <begin position="211"/>
        <end position="234"/>
    </location>
</feature>
<dbReference type="PATRIC" id="fig|456.5.peg.1381"/>
<evidence type="ECO:0000259" key="6">
    <source>
        <dbReference type="PROSITE" id="PS50850"/>
    </source>
</evidence>
<evidence type="ECO:0000256" key="3">
    <source>
        <dbReference type="ARBA" id="ARBA00022989"/>
    </source>
</evidence>
<dbReference type="Gene3D" id="1.20.1250.20">
    <property type="entry name" value="MFS general substrate transporter like domains"/>
    <property type="match status" value="2"/>
</dbReference>
<dbReference type="Pfam" id="PF07690">
    <property type="entry name" value="MFS_1"/>
    <property type="match status" value="1"/>
</dbReference>